<dbReference type="GO" id="GO:0003677">
    <property type="term" value="F:DNA binding"/>
    <property type="evidence" value="ECO:0007669"/>
    <property type="project" value="UniProtKB-KW"/>
</dbReference>
<dbReference type="Gene3D" id="1.10.10.10">
    <property type="entry name" value="Winged helix-like DNA-binding domain superfamily/Winged helix DNA-binding domain"/>
    <property type="match status" value="1"/>
</dbReference>
<evidence type="ECO:0000256" key="1">
    <source>
        <dbReference type="ARBA" id="ARBA00023015"/>
    </source>
</evidence>
<keyword evidence="1" id="KW-0805">Transcription regulation</keyword>
<dbReference type="InterPro" id="IPR036390">
    <property type="entry name" value="WH_DNA-bd_sf"/>
</dbReference>
<sequence>MGVYENIKNAIIIGEYASGYRLTEESLTKDWNVSRTPIREALKKLEFDGLITSLHRGYTVRTFAKEDLRQIYGIRALLESHAAEQAAINRHDENIKMMHRANEDYKKALEQNSIDQLTQKKAIVDANKSFHDAVINASQNEHVRDLIGKVVVLPLVFRSFYWLNKEEIQQSLQTHQIILRAIEEKDAIRSKAAMHEHIFRGRDNVLYHLKEDKNDDLSM</sequence>
<accession>A0A514LJ92</accession>
<dbReference type="InterPro" id="IPR036388">
    <property type="entry name" value="WH-like_DNA-bd_sf"/>
</dbReference>
<dbReference type="EMBL" id="CP035485">
    <property type="protein sequence ID" value="QDI91918.1"/>
    <property type="molecule type" value="Genomic_DNA"/>
</dbReference>
<dbReference type="Gene3D" id="1.20.120.530">
    <property type="entry name" value="GntR ligand-binding domain-like"/>
    <property type="match status" value="1"/>
</dbReference>
<evidence type="ECO:0000256" key="3">
    <source>
        <dbReference type="ARBA" id="ARBA00023163"/>
    </source>
</evidence>
<evidence type="ECO:0000256" key="2">
    <source>
        <dbReference type="ARBA" id="ARBA00023125"/>
    </source>
</evidence>
<dbReference type="RefSeq" id="WP_142090443.1">
    <property type="nucleotide sequence ID" value="NZ_CP035485.1"/>
</dbReference>
<dbReference type="Pfam" id="PF07729">
    <property type="entry name" value="FCD"/>
    <property type="match status" value="1"/>
</dbReference>
<dbReference type="CDD" id="cd07377">
    <property type="entry name" value="WHTH_GntR"/>
    <property type="match status" value="1"/>
</dbReference>
<reference evidence="6" key="1">
    <citation type="submission" date="2019-01" db="EMBL/GenBank/DDBJ databases">
        <title>Genomic analysis of Salicibibacter sp. NKC3-5.</title>
        <authorList>
            <person name="Oh Y.J."/>
        </authorList>
    </citation>
    <scope>NUCLEOTIDE SEQUENCE [LARGE SCALE GENOMIC DNA]</scope>
    <source>
        <strain evidence="6">NKC3-5</strain>
    </source>
</reference>
<dbReference type="GO" id="GO:0003700">
    <property type="term" value="F:DNA-binding transcription factor activity"/>
    <property type="evidence" value="ECO:0007669"/>
    <property type="project" value="InterPro"/>
</dbReference>
<dbReference type="SMART" id="SM00345">
    <property type="entry name" value="HTH_GNTR"/>
    <property type="match status" value="1"/>
</dbReference>
<dbReference type="PANTHER" id="PTHR43537:SF24">
    <property type="entry name" value="GLUCONATE OPERON TRANSCRIPTIONAL REPRESSOR"/>
    <property type="match status" value="1"/>
</dbReference>
<dbReference type="InterPro" id="IPR008920">
    <property type="entry name" value="TF_FadR/GntR_C"/>
</dbReference>
<gene>
    <name evidence="5" type="ORF">EPH95_12630</name>
</gene>
<dbReference type="InterPro" id="IPR011711">
    <property type="entry name" value="GntR_C"/>
</dbReference>
<proteinExistence type="predicted"/>
<evidence type="ECO:0000313" key="5">
    <source>
        <dbReference type="EMBL" id="QDI91918.1"/>
    </source>
</evidence>
<evidence type="ECO:0000259" key="4">
    <source>
        <dbReference type="PROSITE" id="PS50949"/>
    </source>
</evidence>
<keyword evidence="6" id="KW-1185">Reference proteome</keyword>
<dbReference type="SMART" id="SM00895">
    <property type="entry name" value="FCD"/>
    <property type="match status" value="1"/>
</dbReference>
<dbReference type="Pfam" id="PF00392">
    <property type="entry name" value="GntR"/>
    <property type="match status" value="1"/>
</dbReference>
<evidence type="ECO:0000313" key="6">
    <source>
        <dbReference type="Proteomes" id="UP000319756"/>
    </source>
</evidence>
<dbReference type="OrthoDB" id="114741at2"/>
<name>A0A514LJ92_9BACI</name>
<dbReference type="PROSITE" id="PS50949">
    <property type="entry name" value="HTH_GNTR"/>
    <property type="match status" value="1"/>
</dbReference>
<dbReference type="Proteomes" id="UP000319756">
    <property type="component" value="Chromosome"/>
</dbReference>
<dbReference type="KEGG" id="sale:EPH95_12630"/>
<dbReference type="InterPro" id="IPR000524">
    <property type="entry name" value="Tscrpt_reg_HTH_GntR"/>
</dbReference>
<protein>
    <submittedName>
        <fullName evidence="5">GntR family transcriptional regulator</fullName>
    </submittedName>
</protein>
<dbReference type="SUPFAM" id="SSF48008">
    <property type="entry name" value="GntR ligand-binding domain-like"/>
    <property type="match status" value="1"/>
</dbReference>
<keyword evidence="3" id="KW-0804">Transcription</keyword>
<keyword evidence="2" id="KW-0238">DNA-binding</keyword>
<feature type="domain" description="HTH gntR-type" evidence="4">
    <location>
        <begin position="1"/>
        <end position="63"/>
    </location>
</feature>
<dbReference type="PRINTS" id="PR00035">
    <property type="entry name" value="HTHGNTR"/>
</dbReference>
<dbReference type="PANTHER" id="PTHR43537">
    <property type="entry name" value="TRANSCRIPTIONAL REGULATOR, GNTR FAMILY"/>
    <property type="match status" value="1"/>
</dbReference>
<dbReference type="AlphaFoldDB" id="A0A514LJ92"/>
<organism evidence="5 6">
    <name type="scientific">Salicibibacter halophilus</name>
    <dbReference type="NCBI Taxonomy" id="2502791"/>
    <lineage>
        <taxon>Bacteria</taxon>
        <taxon>Bacillati</taxon>
        <taxon>Bacillota</taxon>
        <taxon>Bacilli</taxon>
        <taxon>Bacillales</taxon>
        <taxon>Bacillaceae</taxon>
        <taxon>Salicibibacter</taxon>
    </lineage>
</organism>
<dbReference type="SUPFAM" id="SSF46785">
    <property type="entry name" value="Winged helix' DNA-binding domain"/>
    <property type="match status" value="1"/>
</dbReference>